<comment type="similarity">
    <text evidence="2 13">Belongs to the amiloride-sensitive sodium channel (TC 1.A.6) family.</text>
</comment>
<evidence type="ECO:0000256" key="2">
    <source>
        <dbReference type="ARBA" id="ARBA00007193"/>
    </source>
</evidence>
<dbReference type="AlphaFoldDB" id="A0A9P1J0B3"/>
<organism evidence="16 17">
    <name type="scientific">Caenorhabditis angaria</name>
    <dbReference type="NCBI Taxonomy" id="860376"/>
    <lineage>
        <taxon>Eukaryota</taxon>
        <taxon>Metazoa</taxon>
        <taxon>Ecdysozoa</taxon>
        <taxon>Nematoda</taxon>
        <taxon>Chromadorea</taxon>
        <taxon>Rhabditida</taxon>
        <taxon>Rhabditina</taxon>
        <taxon>Rhabditomorpha</taxon>
        <taxon>Rhabditoidea</taxon>
        <taxon>Rhabditidae</taxon>
        <taxon>Peloderinae</taxon>
        <taxon>Caenorhabditis</taxon>
    </lineage>
</organism>
<protein>
    <submittedName>
        <fullName evidence="16">Uncharacterized protein</fullName>
    </submittedName>
</protein>
<comment type="subcellular location">
    <subcellularLocation>
        <location evidence="1">Membrane</location>
        <topology evidence="1">Multi-pass membrane protein</topology>
    </subcellularLocation>
</comment>
<accession>A0A9P1J0B3</accession>
<dbReference type="PANTHER" id="PTHR11690:SF284">
    <property type="entry name" value="ACID-SENSING ION CHANNEL 1"/>
    <property type="match status" value="1"/>
</dbReference>
<dbReference type="OrthoDB" id="5874059at2759"/>
<evidence type="ECO:0000256" key="6">
    <source>
        <dbReference type="ARBA" id="ARBA00022989"/>
    </source>
</evidence>
<evidence type="ECO:0000256" key="7">
    <source>
        <dbReference type="ARBA" id="ARBA00023053"/>
    </source>
</evidence>
<evidence type="ECO:0000256" key="4">
    <source>
        <dbReference type="ARBA" id="ARBA00022461"/>
    </source>
</evidence>
<evidence type="ECO:0000313" key="17">
    <source>
        <dbReference type="Proteomes" id="UP001152747"/>
    </source>
</evidence>
<evidence type="ECO:0000256" key="11">
    <source>
        <dbReference type="ARBA" id="ARBA00023201"/>
    </source>
</evidence>
<evidence type="ECO:0000256" key="14">
    <source>
        <dbReference type="SAM" id="MobiDB-lite"/>
    </source>
</evidence>
<keyword evidence="10" id="KW-0325">Glycoprotein</keyword>
<keyword evidence="5 13" id="KW-0812">Transmembrane</keyword>
<evidence type="ECO:0000256" key="12">
    <source>
        <dbReference type="ARBA" id="ARBA00023303"/>
    </source>
</evidence>
<gene>
    <name evidence="16" type="ORF">CAMP_LOCUS18386</name>
</gene>
<evidence type="ECO:0000313" key="16">
    <source>
        <dbReference type="EMBL" id="CAI5455749.1"/>
    </source>
</evidence>
<feature type="compositionally biased region" description="Low complexity" evidence="14">
    <location>
        <begin position="1"/>
        <end position="23"/>
    </location>
</feature>
<dbReference type="GO" id="GO:0005886">
    <property type="term" value="C:plasma membrane"/>
    <property type="evidence" value="ECO:0007669"/>
    <property type="project" value="TreeGrafter"/>
</dbReference>
<dbReference type="InterPro" id="IPR001873">
    <property type="entry name" value="ENaC"/>
</dbReference>
<reference evidence="16" key="1">
    <citation type="submission" date="2022-11" db="EMBL/GenBank/DDBJ databases">
        <authorList>
            <person name="Kikuchi T."/>
        </authorList>
    </citation>
    <scope>NUCLEOTIDE SEQUENCE</scope>
    <source>
        <strain evidence="16">PS1010</strain>
    </source>
</reference>
<evidence type="ECO:0000256" key="1">
    <source>
        <dbReference type="ARBA" id="ARBA00004141"/>
    </source>
</evidence>
<evidence type="ECO:0000256" key="3">
    <source>
        <dbReference type="ARBA" id="ARBA00022448"/>
    </source>
</evidence>
<evidence type="ECO:0000256" key="13">
    <source>
        <dbReference type="RuleBase" id="RU000679"/>
    </source>
</evidence>
<name>A0A9P1J0B3_9PELO</name>
<keyword evidence="3 13" id="KW-0813">Transport</keyword>
<dbReference type="Pfam" id="PF00858">
    <property type="entry name" value="ASC"/>
    <property type="match status" value="2"/>
</dbReference>
<keyword evidence="17" id="KW-1185">Reference proteome</keyword>
<keyword evidence="12 13" id="KW-0407">Ion channel</keyword>
<sequence length="473" mass="54554">MSENDSWTTNSTLSTTSSISSDSNSDENVQRIVLHVYDDESKEFTSLTTYHGMIRIYTSQTWPSRIFWTFVVVTCLVLFMIQTGGLLMFYNTHPTTYQLESFPITDDFSPNISICPSGFKHNDYLYNFVLGDYKNLNSSLDTKMIVEKYSYDCKDVIDTVSIGSQKYSGFCNEIKTELTEVGKCFTFGSWRRFSTNNLVLNFKEEYTADTLILLDSSSKTTLQSSTNFYIRPQTFSIFSFSVIEKLLLPLNDWGTCNPESGFETGMCNQECNANSIAKECGCQPFFSNLKNYTYCKIEEMRNCKIAPLQNPCNCSVQQNIFEYNSDSLKFFKSSRTTLKIMLTSKNVQKYKQYKRFKQIDLMSYYLFIFFKTVFGQFNDLRHQKFVDGLLGDSGDNDLHRSHEEIIITKKIEPNIPIIVENGNEIEAQENIGNRRMSVAGRKMSLNDKGLKIQLYRPNLGTRRKSVYQEACDF</sequence>
<dbReference type="PANTHER" id="PTHR11690">
    <property type="entry name" value="AMILORIDE-SENSITIVE SODIUM CHANNEL-RELATED"/>
    <property type="match status" value="1"/>
</dbReference>
<keyword evidence="7" id="KW-0915">Sodium</keyword>
<keyword evidence="6 15" id="KW-1133">Transmembrane helix</keyword>
<evidence type="ECO:0000256" key="9">
    <source>
        <dbReference type="ARBA" id="ARBA00023136"/>
    </source>
</evidence>
<feature type="region of interest" description="Disordered" evidence="14">
    <location>
        <begin position="1"/>
        <end position="24"/>
    </location>
</feature>
<comment type="caution">
    <text evidence="16">The sequence shown here is derived from an EMBL/GenBank/DDBJ whole genome shotgun (WGS) entry which is preliminary data.</text>
</comment>
<keyword evidence="4 13" id="KW-0894">Sodium channel</keyword>
<evidence type="ECO:0000256" key="5">
    <source>
        <dbReference type="ARBA" id="ARBA00022692"/>
    </source>
</evidence>
<evidence type="ECO:0000256" key="10">
    <source>
        <dbReference type="ARBA" id="ARBA00023180"/>
    </source>
</evidence>
<evidence type="ECO:0000256" key="15">
    <source>
        <dbReference type="SAM" id="Phobius"/>
    </source>
</evidence>
<dbReference type="GO" id="GO:0015280">
    <property type="term" value="F:ligand-gated sodium channel activity"/>
    <property type="evidence" value="ECO:0007669"/>
    <property type="project" value="TreeGrafter"/>
</dbReference>
<dbReference type="EMBL" id="CANHGI010000006">
    <property type="protein sequence ID" value="CAI5455749.1"/>
    <property type="molecule type" value="Genomic_DNA"/>
</dbReference>
<dbReference type="Proteomes" id="UP001152747">
    <property type="component" value="Unassembled WGS sequence"/>
</dbReference>
<evidence type="ECO:0000256" key="8">
    <source>
        <dbReference type="ARBA" id="ARBA00023065"/>
    </source>
</evidence>
<keyword evidence="8 13" id="KW-0406">Ion transport</keyword>
<keyword evidence="9 15" id="KW-0472">Membrane</keyword>
<keyword evidence="11 13" id="KW-0739">Sodium transport</keyword>
<feature type="transmembrane region" description="Helical" evidence="15">
    <location>
        <begin position="66"/>
        <end position="90"/>
    </location>
</feature>
<proteinExistence type="inferred from homology"/>